<dbReference type="EMBL" id="CP091430">
    <property type="protein sequence ID" value="UVI31371.1"/>
    <property type="molecule type" value="Genomic_DNA"/>
</dbReference>
<dbReference type="InterPro" id="IPR014794">
    <property type="entry name" value="DUF1779"/>
</dbReference>
<protein>
    <submittedName>
        <fullName evidence="1">YwmB family TATA-box binding protein</fullName>
    </submittedName>
</protein>
<proteinExistence type="predicted"/>
<organism evidence="1 2">
    <name type="scientific">Paenibacillus spongiae</name>
    <dbReference type="NCBI Taxonomy" id="2909671"/>
    <lineage>
        <taxon>Bacteria</taxon>
        <taxon>Bacillati</taxon>
        <taxon>Bacillota</taxon>
        <taxon>Bacilli</taxon>
        <taxon>Bacillales</taxon>
        <taxon>Paenibacillaceae</taxon>
        <taxon>Paenibacillus</taxon>
    </lineage>
</organism>
<dbReference type="InterPro" id="IPR036209">
    <property type="entry name" value="YwmB-like_sf"/>
</dbReference>
<accession>A0ABY5SBN8</accession>
<dbReference type="Gene3D" id="3.30.360.40">
    <property type="entry name" value="YwmB-like"/>
    <property type="match status" value="1"/>
</dbReference>
<dbReference type="RefSeq" id="WP_258387433.1">
    <property type="nucleotide sequence ID" value="NZ_CP091430.1"/>
</dbReference>
<keyword evidence="2" id="KW-1185">Reference proteome</keyword>
<gene>
    <name evidence="1" type="ORF">L1F29_05980</name>
</gene>
<evidence type="ECO:0000313" key="1">
    <source>
        <dbReference type="EMBL" id="UVI31371.1"/>
    </source>
</evidence>
<dbReference type="SUPFAM" id="SSF143842">
    <property type="entry name" value="YwmB-like"/>
    <property type="match status" value="1"/>
</dbReference>
<evidence type="ECO:0000313" key="2">
    <source>
        <dbReference type="Proteomes" id="UP001057877"/>
    </source>
</evidence>
<sequence length="273" mass="29301">MPRTVETKRPRIRKQTGTLLAVIMLLALAGYALWSGKTTTGTTEPSDGESAIQHDFSAVWTWMEPELTGGSERGDWSFRFNGRWTMEQANEAAALLELTLEPSQDHAAGSGEAVYRGELELADYTLRMLLQIDSGTESADGGAGTSPSGDAVLLLQFPEGSLRSQIQEAVAKVEQAVRRANAQYEGSFAVRGEPKDKAATKRITRKAAAAVQEDYDDGHTASIAYASQKLKTSVMSGGKRINLQIAGVNGAPGTQPQIIVGVPLITGDYLEQD</sequence>
<dbReference type="Proteomes" id="UP001057877">
    <property type="component" value="Chromosome"/>
</dbReference>
<reference evidence="1" key="1">
    <citation type="submission" date="2022-01" db="EMBL/GenBank/DDBJ databases">
        <title>Paenibacillus spongiae sp. nov., isolated from marine sponge.</title>
        <authorList>
            <person name="Li Z."/>
            <person name="Zhang M."/>
        </authorList>
    </citation>
    <scope>NUCLEOTIDE SEQUENCE</scope>
    <source>
        <strain evidence="1">PHS-Z3</strain>
    </source>
</reference>
<name>A0ABY5SBN8_9BACL</name>
<dbReference type="Pfam" id="PF08680">
    <property type="entry name" value="DUF1779"/>
    <property type="match status" value="1"/>
</dbReference>